<dbReference type="OrthoDB" id="6194402at2"/>
<evidence type="ECO:0000313" key="1">
    <source>
        <dbReference type="EMBL" id="SFP88019.1"/>
    </source>
</evidence>
<dbReference type="RefSeq" id="WP_074927848.1">
    <property type="nucleotide sequence ID" value="NZ_FOWR01000028.1"/>
</dbReference>
<organism evidence="1 2">
    <name type="scientific">Enterovibrio norvegicus DSM 15893</name>
    <dbReference type="NCBI Taxonomy" id="1121869"/>
    <lineage>
        <taxon>Bacteria</taxon>
        <taxon>Pseudomonadati</taxon>
        <taxon>Pseudomonadota</taxon>
        <taxon>Gammaproteobacteria</taxon>
        <taxon>Vibrionales</taxon>
        <taxon>Vibrionaceae</taxon>
        <taxon>Enterovibrio</taxon>
    </lineage>
</organism>
<dbReference type="EMBL" id="FOWR01000028">
    <property type="protein sequence ID" value="SFP88019.1"/>
    <property type="molecule type" value="Genomic_DNA"/>
</dbReference>
<dbReference type="AlphaFoldDB" id="A0A1I5TYD4"/>
<dbReference type="Proteomes" id="UP000182692">
    <property type="component" value="Unassembled WGS sequence"/>
</dbReference>
<reference evidence="1 2" key="1">
    <citation type="submission" date="2016-10" db="EMBL/GenBank/DDBJ databases">
        <authorList>
            <person name="de Groot N.N."/>
        </authorList>
    </citation>
    <scope>NUCLEOTIDE SEQUENCE [LARGE SCALE GENOMIC DNA]</scope>
    <source>
        <strain evidence="1 2">DSM 15893</strain>
    </source>
</reference>
<evidence type="ECO:0000313" key="2">
    <source>
        <dbReference type="Proteomes" id="UP000182692"/>
    </source>
</evidence>
<protein>
    <submittedName>
        <fullName evidence="1">Uncharacterized protein</fullName>
    </submittedName>
</protein>
<dbReference type="GeneID" id="35874332"/>
<sequence>MLFVRKFFKKEKPRVYLDSIFVVPRGELTSSDEWGFLASAESFEESIRAELGEIFNLPHISTASEVTRRDLGLQVAVVGYRGGELVDAGLHPISVPIFWKPKIEIHSRLFYLDSQKTFKKYKVVERFSWSDFVGRSMTLNGLFFRYKPLYNNKDMEHLLLKACLRLVEKMKSSL</sequence>
<name>A0A1I5TYD4_9GAMM</name>
<accession>A0A1I5TYD4</accession>
<gene>
    <name evidence="1" type="ORF">SAMN03084138_03376</name>
</gene>
<proteinExistence type="predicted"/>